<evidence type="ECO:0000256" key="1">
    <source>
        <dbReference type="SAM" id="MobiDB-lite"/>
    </source>
</evidence>
<dbReference type="Proteomes" id="UP000758168">
    <property type="component" value="Unassembled WGS sequence"/>
</dbReference>
<accession>A0ABS4Z5Z3</accession>
<dbReference type="InterPro" id="IPR045931">
    <property type="entry name" value="DUF6350"/>
</dbReference>
<dbReference type="EMBL" id="JAGIOB010000001">
    <property type="protein sequence ID" value="MBP2416456.1"/>
    <property type="molecule type" value="Genomic_DNA"/>
</dbReference>
<feature type="transmembrane region" description="Helical" evidence="2">
    <location>
        <begin position="236"/>
        <end position="254"/>
    </location>
</feature>
<feature type="transmembrane region" description="Helical" evidence="2">
    <location>
        <begin position="102"/>
        <end position="123"/>
    </location>
</feature>
<dbReference type="RefSeq" id="WP_210054192.1">
    <property type="nucleotide sequence ID" value="NZ_BAAAMH010000012.1"/>
</dbReference>
<feature type="transmembrane region" description="Helical" evidence="2">
    <location>
        <begin position="379"/>
        <end position="401"/>
    </location>
</feature>
<keyword evidence="2" id="KW-1133">Transmembrane helix</keyword>
<feature type="transmembrane region" description="Helical" evidence="2">
    <location>
        <begin position="74"/>
        <end position="96"/>
    </location>
</feature>
<feature type="region of interest" description="Disordered" evidence="1">
    <location>
        <begin position="16"/>
        <end position="36"/>
    </location>
</feature>
<feature type="transmembrane region" description="Helical" evidence="2">
    <location>
        <begin position="135"/>
        <end position="156"/>
    </location>
</feature>
<feature type="compositionally biased region" description="Basic and acidic residues" evidence="1">
    <location>
        <begin position="428"/>
        <end position="440"/>
    </location>
</feature>
<feature type="transmembrane region" description="Helical" evidence="2">
    <location>
        <begin position="308"/>
        <end position="327"/>
    </location>
</feature>
<keyword evidence="2" id="KW-0472">Membrane</keyword>
<feature type="transmembrane region" description="Helical" evidence="2">
    <location>
        <begin position="162"/>
        <end position="182"/>
    </location>
</feature>
<evidence type="ECO:0000313" key="3">
    <source>
        <dbReference type="EMBL" id="MBP2416456.1"/>
    </source>
</evidence>
<evidence type="ECO:0000313" key="4">
    <source>
        <dbReference type="Proteomes" id="UP000758168"/>
    </source>
</evidence>
<name>A0ABS4Z5Z3_9ACTN</name>
<dbReference type="Pfam" id="PF19877">
    <property type="entry name" value="DUF6350"/>
    <property type="match status" value="1"/>
</dbReference>
<comment type="caution">
    <text evidence="3">The sequence shown here is derived from an EMBL/GenBank/DDBJ whole genome shotgun (WGS) entry which is preliminary data.</text>
</comment>
<feature type="transmembrane region" description="Helical" evidence="2">
    <location>
        <begin position="339"/>
        <end position="359"/>
    </location>
</feature>
<feature type="compositionally biased region" description="Basic and acidic residues" evidence="1">
    <location>
        <begin position="448"/>
        <end position="457"/>
    </location>
</feature>
<feature type="region of interest" description="Disordered" evidence="1">
    <location>
        <begin position="423"/>
        <end position="476"/>
    </location>
</feature>
<protein>
    <submittedName>
        <fullName evidence="3">Flp pilus assembly pilin Flp</fullName>
    </submittedName>
</protein>
<sequence>MASLLTPRRTAPAVVLQATEPSRPVPEDRAGDGGPRPGWGVTAVAAGLLCALTGWLLVAGLAVVGWVTADPGTLVGALVVGTGLWLAGHGVAVPLGGLVVTLVPWGVAALMAVLLSRAAGFAVRSARPGQHPRALGVAAALVGAYAAPLLVAAALLGRVGAAPGHLVAVLAVLLAASLHGAGRALGTSWTDALPGWARAVPQAVLASQLVLLVAGASVLVTGLARHLDRVTALHDGLAPGLAGGLALLLAQLALAPNAVVWSGAYALGGGFTLGNGSLVSPSSTDLGVVPGLPLLGALPAEGPGPTAALWWLAAGVLAGAVAAWFVVRARPQARFDETSLVGGLAGVTGGLVFVALAWATSGDLGTLRLTGLGPLLLPLLVMAVTTLGLAGMVTGLALGLWRRARRGADLERAESTSVLRRRATAVPVRDEGSEEAREGDGELTEVLGRGHPDHEPTEVLPRSAGSSPSEDPRSSR</sequence>
<feature type="transmembrane region" description="Helical" evidence="2">
    <location>
        <begin position="203"/>
        <end position="224"/>
    </location>
</feature>
<keyword evidence="4" id="KW-1185">Reference proteome</keyword>
<gene>
    <name evidence="3" type="ORF">JOF54_001378</name>
</gene>
<evidence type="ECO:0000256" key="2">
    <source>
        <dbReference type="SAM" id="Phobius"/>
    </source>
</evidence>
<keyword evidence="2" id="KW-0812">Transmembrane</keyword>
<feature type="transmembrane region" description="Helical" evidence="2">
    <location>
        <begin position="43"/>
        <end position="67"/>
    </location>
</feature>
<organism evidence="3 4">
    <name type="scientific">Microlunatus capsulatus</name>
    <dbReference type="NCBI Taxonomy" id="99117"/>
    <lineage>
        <taxon>Bacteria</taxon>
        <taxon>Bacillati</taxon>
        <taxon>Actinomycetota</taxon>
        <taxon>Actinomycetes</taxon>
        <taxon>Propionibacteriales</taxon>
        <taxon>Propionibacteriaceae</taxon>
        <taxon>Microlunatus</taxon>
    </lineage>
</organism>
<proteinExistence type="predicted"/>
<reference evidence="3 4" key="1">
    <citation type="submission" date="2021-03" db="EMBL/GenBank/DDBJ databases">
        <title>Sequencing the genomes of 1000 actinobacteria strains.</title>
        <authorList>
            <person name="Klenk H.-P."/>
        </authorList>
    </citation>
    <scope>NUCLEOTIDE SEQUENCE [LARGE SCALE GENOMIC DNA]</scope>
    <source>
        <strain evidence="3 4">DSM 12936</strain>
    </source>
</reference>